<name>A0ABR9ZUA9_9FIRM</name>
<dbReference type="InterPro" id="IPR025877">
    <property type="entry name" value="MobA-like_NTP_Trfase"/>
</dbReference>
<dbReference type="EMBL" id="JADKNH010000006">
    <property type="protein sequence ID" value="MBF4693541.1"/>
    <property type="molecule type" value="Genomic_DNA"/>
</dbReference>
<dbReference type="Gene3D" id="3.90.550.10">
    <property type="entry name" value="Spore Coat Polysaccharide Biosynthesis Protein SpsA, Chain A"/>
    <property type="match status" value="1"/>
</dbReference>
<dbReference type="RefSeq" id="WP_194701786.1">
    <property type="nucleotide sequence ID" value="NZ_JADKNH010000006.1"/>
</dbReference>
<dbReference type="PANTHER" id="PTHR43777:SF1">
    <property type="entry name" value="MOLYBDENUM COFACTOR CYTIDYLYLTRANSFERASE"/>
    <property type="match status" value="1"/>
</dbReference>
<dbReference type="InterPro" id="IPR029044">
    <property type="entry name" value="Nucleotide-diphossugar_trans"/>
</dbReference>
<dbReference type="SUPFAM" id="SSF53448">
    <property type="entry name" value="Nucleotide-diphospho-sugar transferases"/>
    <property type="match status" value="1"/>
</dbReference>
<organism evidence="2 3">
    <name type="scientific">Fusibacter ferrireducens</name>
    <dbReference type="NCBI Taxonomy" id="2785058"/>
    <lineage>
        <taxon>Bacteria</taxon>
        <taxon>Bacillati</taxon>
        <taxon>Bacillota</taxon>
        <taxon>Clostridia</taxon>
        <taxon>Eubacteriales</taxon>
        <taxon>Eubacteriales Family XII. Incertae Sedis</taxon>
        <taxon>Fusibacter</taxon>
    </lineage>
</organism>
<gene>
    <name evidence="2" type="ORF">ISU02_10435</name>
</gene>
<dbReference type="Pfam" id="PF12804">
    <property type="entry name" value="NTP_transf_3"/>
    <property type="match status" value="1"/>
</dbReference>
<dbReference type="PANTHER" id="PTHR43777">
    <property type="entry name" value="MOLYBDENUM COFACTOR CYTIDYLYLTRANSFERASE"/>
    <property type="match status" value="1"/>
</dbReference>
<reference evidence="2 3" key="1">
    <citation type="submission" date="2020-11" db="EMBL/GenBank/DDBJ databases">
        <title>Fusibacter basophilias sp. nov.</title>
        <authorList>
            <person name="Qiu D."/>
        </authorList>
    </citation>
    <scope>NUCLEOTIDE SEQUENCE [LARGE SCALE GENOMIC DNA]</scope>
    <source>
        <strain evidence="2 3">Q10-2</strain>
    </source>
</reference>
<sequence length="204" mass="22551">MKKTHISGVVLAAGASTRMQKNKILLPLNGCTVIETIVKTMLKTTLSEVIVIGGRDYDALSELMASYPVKCIENKAYLVGQSTSMIKGLSEMATGAEGCFFFMGDQPLIDVEHIDQMIHSFEQSGSPKTIVTPVGHEGRGAPVLFGAAWFNALREVKGDQGGRSVIFKAKSHVISHFIERSSFFWDIDDEMMYQRVLNEMDQKK</sequence>
<proteinExistence type="predicted"/>
<evidence type="ECO:0000313" key="3">
    <source>
        <dbReference type="Proteomes" id="UP000614200"/>
    </source>
</evidence>
<evidence type="ECO:0000259" key="1">
    <source>
        <dbReference type="Pfam" id="PF12804"/>
    </source>
</evidence>
<dbReference type="Proteomes" id="UP000614200">
    <property type="component" value="Unassembled WGS sequence"/>
</dbReference>
<comment type="caution">
    <text evidence="2">The sequence shown here is derived from an EMBL/GenBank/DDBJ whole genome shotgun (WGS) entry which is preliminary data.</text>
</comment>
<feature type="domain" description="MobA-like NTP transferase" evidence="1">
    <location>
        <begin position="8"/>
        <end position="168"/>
    </location>
</feature>
<accession>A0ABR9ZUA9</accession>
<keyword evidence="3" id="KW-1185">Reference proteome</keyword>
<dbReference type="CDD" id="cd04182">
    <property type="entry name" value="GT_2_like_f"/>
    <property type="match status" value="1"/>
</dbReference>
<evidence type="ECO:0000313" key="2">
    <source>
        <dbReference type="EMBL" id="MBF4693541.1"/>
    </source>
</evidence>
<protein>
    <submittedName>
        <fullName evidence="2">Nucleotidyltransferase family protein</fullName>
    </submittedName>
</protein>